<evidence type="ECO:0000256" key="2">
    <source>
        <dbReference type="SAM" id="MobiDB-lite"/>
    </source>
</evidence>
<dbReference type="STRING" id="1173061.A0A0J9X6E6"/>
<comment type="caution">
    <text evidence="4">The sequence shown here is derived from an EMBL/GenBank/DDBJ whole genome shotgun (WGS) entry which is preliminary data.</text>
</comment>
<dbReference type="PROSITE" id="PS50158">
    <property type="entry name" value="ZF_CCHC"/>
    <property type="match status" value="5"/>
</dbReference>
<feature type="compositionally biased region" description="Basic residues" evidence="2">
    <location>
        <begin position="181"/>
        <end position="190"/>
    </location>
</feature>
<dbReference type="GO" id="GO:0008270">
    <property type="term" value="F:zinc ion binding"/>
    <property type="evidence" value="ECO:0007669"/>
    <property type="project" value="UniProtKB-KW"/>
</dbReference>
<feature type="compositionally biased region" description="Polar residues" evidence="2">
    <location>
        <begin position="201"/>
        <end position="210"/>
    </location>
</feature>
<dbReference type="InterPro" id="IPR051714">
    <property type="entry name" value="Znf_CCHC_NABP"/>
</dbReference>
<organism evidence="4 5">
    <name type="scientific">Geotrichum candidum</name>
    <name type="common">Oospora lactis</name>
    <name type="synonym">Dipodascus geotrichum</name>
    <dbReference type="NCBI Taxonomy" id="1173061"/>
    <lineage>
        <taxon>Eukaryota</taxon>
        <taxon>Fungi</taxon>
        <taxon>Dikarya</taxon>
        <taxon>Ascomycota</taxon>
        <taxon>Saccharomycotina</taxon>
        <taxon>Dipodascomycetes</taxon>
        <taxon>Dipodascales</taxon>
        <taxon>Dipodascaceae</taxon>
        <taxon>Geotrichum</taxon>
    </lineage>
</organism>
<dbReference type="GO" id="GO:0003676">
    <property type="term" value="F:nucleic acid binding"/>
    <property type="evidence" value="ECO:0007669"/>
    <property type="project" value="InterPro"/>
</dbReference>
<dbReference type="AlphaFoldDB" id="A0A0J9X6E6"/>
<keyword evidence="1" id="KW-0862">Zinc</keyword>
<evidence type="ECO:0000313" key="4">
    <source>
        <dbReference type="EMBL" id="CDO52725.1"/>
    </source>
</evidence>
<dbReference type="InterPro" id="IPR001878">
    <property type="entry name" value="Znf_CCHC"/>
</dbReference>
<dbReference type="Gene3D" id="4.10.60.10">
    <property type="entry name" value="Zinc finger, CCHC-type"/>
    <property type="match status" value="4"/>
</dbReference>
<evidence type="ECO:0000313" key="5">
    <source>
        <dbReference type="Proteomes" id="UP000242525"/>
    </source>
</evidence>
<feature type="domain" description="CCHC-type" evidence="3">
    <location>
        <begin position="29"/>
        <end position="44"/>
    </location>
</feature>
<dbReference type="InterPro" id="IPR025836">
    <property type="entry name" value="Zn_knuckle_CX2CX4HX4C"/>
</dbReference>
<feature type="region of interest" description="Disordered" evidence="2">
    <location>
        <begin position="181"/>
        <end position="228"/>
    </location>
</feature>
<proteinExistence type="predicted"/>
<evidence type="ECO:0000259" key="3">
    <source>
        <dbReference type="PROSITE" id="PS50158"/>
    </source>
</evidence>
<dbReference type="Proteomes" id="UP000242525">
    <property type="component" value="Unassembled WGS sequence"/>
</dbReference>
<reference evidence="4" key="1">
    <citation type="submission" date="2014-03" db="EMBL/GenBank/DDBJ databases">
        <authorList>
            <person name="Casaregola S."/>
        </authorList>
    </citation>
    <scope>NUCLEOTIDE SEQUENCE [LARGE SCALE GENOMIC DNA]</scope>
    <source>
        <strain evidence="4">CLIB 918</strain>
    </source>
</reference>
<sequence length="228" mass="24755">MSNVLKNTCYKCGNIGHFADDCTHSTRLCYNCKEPGHESNACPKPKSSIAKQCYKCKTVGHIQSECPNTTLASIPRRESFGVNTVQCFNCGQVGHVFKQCPRPQIVAVGASVYPVDYQHGVPMISPYYMYGPPSPQYGGAYTGYFDLNIPGIPGLQIMHTGPICYSCGASGHKNTECKVHPMAKKGHQTSRSREYHRSRGATLSSKSSGSADEPVAKKTGDILPRSVS</sequence>
<feature type="domain" description="CCHC-type" evidence="3">
    <location>
        <begin position="87"/>
        <end position="102"/>
    </location>
</feature>
<dbReference type="OrthoDB" id="3863715at2759"/>
<name>A0A0J9X6E6_GEOCN</name>
<feature type="domain" description="CCHC-type" evidence="3">
    <location>
        <begin position="9"/>
        <end position="22"/>
    </location>
</feature>
<feature type="domain" description="CCHC-type" evidence="3">
    <location>
        <begin position="164"/>
        <end position="178"/>
    </location>
</feature>
<gene>
    <name evidence="4" type="ORF">BN980_GECA03s06654g</name>
</gene>
<keyword evidence="1" id="KW-0863">Zinc-finger</keyword>
<protein>
    <submittedName>
        <fullName evidence="4">Similar to Saccharomyces cerevisiae YNL255C GIS2 Translational activator for mRNAs with internal ribosome entry sites</fullName>
    </submittedName>
</protein>
<dbReference type="Pfam" id="PF00098">
    <property type="entry name" value="zf-CCHC"/>
    <property type="match status" value="4"/>
</dbReference>
<keyword evidence="1" id="KW-0479">Metal-binding</keyword>
<keyword evidence="5" id="KW-1185">Reference proteome</keyword>
<evidence type="ECO:0000256" key="1">
    <source>
        <dbReference type="PROSITE-ProRule" id="PRU00047"/>
    </source>
</evidence>
<feature type="domain" description="CCHC-type" evidence="3">
    <location>
        <begin position="53"/>
        <end position="68"/>
    </location>
</feature>
<dbReference type="SUPFAM" id="SSF57756">
    <property type="entry name" value="Retrovirus zinc finger-like domains"/>
    <property type="match status" value="3"/>
</dbReference>
<dbReference type="InterPro" id="IPR036875">
    <property type="entry name" value="Znf_CCHC_sf"/>
</dbReference>
<dbReference type="EMBL" id="CCBN010000003">
    <property type="protein sequence ID" value="CDO52725.1"/>
    <property type="molecule type" value="Genomic_DNA"/>
</dbReference>
<dbReference type="PANTHER" id="PTHR23002">
    <property type="entry name" value="ZINC FINGER CCHC DOMAIN CONTAINING PROTEIN"/>
    <property type="match status" value="1"/>
</dbReference>
<accession>A0A0J9X6E6</accession>
<dbReference type="Pfam" id="PF14392">
    <property type="entry name" value="zf-CCHC_4"/>
    <property type="match status" value="1"/>
</dbReference>
<dbReference type="SMART" id="SM00343">
    <property type="entry name" value="ZnF_C2HC"/>
    <property type="match status" value="5"/>
</dbReference>